<keyword evidence="7" id="KW-0862">Zinc</keyword>
<dbReference type="PANTHER" id="PTHR43221">
    <property type="entry name" value="PROTEASE HTPX"/>
    <property type="match status" value="1"/>
</dbReference>
<feature type="transmembrane region" description="Helical" evidence="12">
    <location>
        <begin position="769"/>
        <end position="790"/>
    </location>
</feature>
<keyword evidence="3" id="KW-0645">Protease</keyword>
<feature type="transmembrane region" description="Helical" evidence="12">
    <location>
        <begin position="592"/>
        <end position="617"/>
    </location>
</feature>
<protein>
    <recommendedName>
        <fullName evidence="13">Peptidase M48 domain-containing protein</fullName>
    </recommendedName>
</protein>
<evidence type="ECO:0000256" key="7">
    <source>
        <dbReference type="ARBA" id="ARBA00022833"/>
    </source>
</evidence>
<dbReference type="RefSeq" id="WP_344579379.1">
    <property type="nucleotide sequence ID" value="NZ_BAAARK010000016.1"/>
</dbReference>
<name>A0ABN3SCJ7_9ACTN</name>
<dbReference type="Gene3D" id="3.30.2010.10">
    <property type="entry name" value="Metalloproteases ('zincins'), catalytic domain"/>
    <property type="match status" value="1"/>
</dbReference>
<keyword evidence="15" id="KW-1185">Reference proteome</keyword>
<dbReference type="InterPro" id="IPR001915">
    <property type="entry name" value="Peptidase_M48"/>
</dbReference>
<evidence type="ECO:0000259" key="13">
    <source>
        <dbReference type="Pfam" id="PF01435"/>
    </source>
</evidence>
<keyword evidence="5" id="KW-0479">Metal-binding</keyword>
<keyword evidence="4 12" id="KW-0812">Transmembrane</keyword>
<dbReference type="Pfam" id="PF01435">
    <property type="entry name" value="Peptidase_M48"/>
    <property type="match status" value="1"/>
</dbReference>
<organism evidence="14 15">
    <name type="scientific">Streptomyces lunalinharesii</name>
    <dbReference type="NCBI Taxonomy" id="333384"/>
    <lineage>
        <taxon>Bacteria</taxon>
        <taxon>Bacillati</taxon>
        <taxon>Actinomycetota</taxon>
        <taxon>Actinomycetes</taxon>
        <taxon>Kitasatosporales</taxon>
        <taxon>Streptomycetaceae</taxon>
        <taxon>Streptomyces</taxon>
    </lineage>
</organism>
<keyword evidence="8 12" id="KW-1133">Transmembrane helix</keyword>
<evidence type="ECO:0000256" key="1">
    <source>
        <dbReference type="ARBA" id="ARBA00001947"/>
    </source>
</evidence>
<keyword evidence="9" id="KW-0482">Metalloprotease</keyword>
<feature type="transmembrane region" description="Helical" evidence="12">
    <location>
        <begin position="342"/>
        <end position="364"/>
    </location>
</feature>
<evidence type="ECO:0000313" key="15">
    <source>
        <dbReference type="Proteomes" id="UP001500994"/>
    </source>
</evidence>
<feature type="transmembrane region" description="Helical" evidence="12">
    <location>
        <begin position="376"/>
        <end position="397"/>
    </location>
</feature>
<comment type="caution">
    <text evidence="14">The sequence shown here is derived from an EMBL/GenBank/DDBJ whole genome shotgun (WGS) entry which is preliminary data.</text>
</comment>
<evidence type="ECO:0000256" key="6">
    <source>
        <dbReference type="ARBA" id="ARBA00022801"/>
    </source>
</evidence>
<evidence type="ECO:0000256" key="12">
    <source>
        <dbReference type="SAM" id="Phobius"/>
    </source>
</evidence>
<feature type="transmembrane region" description="Helical" evidence="12">
    <location>
        <begin position="257"/>
        <end position="277"/>
    </location>
</feature>
<sequence length="971" mass="102733">MKAFAGLRSATGTGPRFALLMVLVVVSSVPTLDELLQSVPAVLGLRDGRAALDGPSGCLYAAGFDPGSTDPQNLLTALTRPGTLHACIGDHALVPYQGALATVVLLALAAGLYWWLPAARERWRRLLPLEAVDLDGTLRAELAALCARTGVRARLRFRVDPARTTSGASVHGRSGNYTVCLHSGLLPRLGTDPEGFRAVVLHELAHVHHRDVDYAYASTALWRAYVLLALIPTFAETGWVLALALSGVKSPWWPGGAAVLLAPVLVGLLLAALVHLARADLLRRRELFADRRAVAWGADAASWQRPDPAGPVAPWLRRLTALLGTHPQWAERRRALVDAGRLDRVGALAMFLTGVSAALLYQSLMTLPVLSDGPGSIWITVGTVAPVLCLTLGLPLLRGSGTADGAGPSAAVAGLWLGLGLLLGQFVSSTQYRLDWMLPQPQYLLAFLLVAAVPAVWWSQSLRLALALPGRGHRWAAAACCALVTAAVLWAGLRWWSVAGESLSLGIGDRGAELAAYYARTVPGDWHGYGPDLSAFSTGLMVLTPLGGDLLVGIVTLSMWLLPLALALFPGVRRTVTGLAGPALRPVTPLRLRWTLGAGLVGALVCGTGLVLAQVVMNQSRPATPKGPAGPFVLIHMWWVSVTVLAACLLTAAVVAAGARRHWLLRALIAAQVVQLLAYAEVFVLFSLDGCLGPLNTAFDGCRWRPRNGLIIDGTVTSLTLVNAVLGSACAALVGAGLAWAVRRLRGRPHADEAAAPAPSPTRRPPSTLLKAGTLLALGLPAVVLAAVTLTQAAGSDDSRQWQEAADAVRKQRGPAPPARTPQTRAWQAASWLNAGGTRLAHQINAASIALDSELLKAAAGKRHADGTVALDEQAFHRRCGTLGQPVEEARAYFPVPARDLQRNWSAALDQLHRGVQDCQEATVPSKGAPHRSDAEREHLFTTSLNEIVNAMRTFGTAIGDIKRAATTPPR</sequence>
<proteinExistence type="predicted"/>
<feature type="transmembrane region" description="Helical" evidence="12">
    <location>
        <begin position="475"/>
        <end position="496"/>
    </location>
</feature>
<feature type="transmembrane region" description="Helical" evidence="12">
    <location>
        <begin position="637"/>
        <end position="656"/>
    </location>
</feature>
<evidence type="ECO:0000256" key="2">
    <source>
        <dbReference type="ARBA" id="ARBA00022475"/>
    </source>
</evidence>
<evidence type="ECO:0000256" key="5">
    <source>
        <dbReference type="ARBA" id="ARBA00022723"/>
    </source>
</evidence>
<evidence type="ECO:0000256" key="3">
    <source>
        <dbReference type="ARBA" id="ARBA00022670"/>
    </source>
</evidence>
<comment type="cofactor">
    <cofactor evidence="1">
        <name>Zn(2+)</name>
        <dbReference type="ChEBI" id="CHEBI:29105"/>
    </cofactor>
</comment>
<gene>
    <name evidence="14" type="ORF">GCM10009864_47830</name>
</gene>
<feature type="transmembrane region" description="Helical" evidence="12">
    <location>
        <begin position="443"/>
        <end position="468"/>
    </location>
</feature>
<evidence type="ECO:0000256" key="4">
    <source>
        <dbReference type="ARBA" id="ARBA00022692"/>
    </source>
</evidence>
<feature type="transmembrane region" description="Helical" evidence="12">
    <location>
        <begin position="721"/>
        <end position="742"/>
    </location>
</feature>
<evidence type="ECO:0000256" key="8">
    <source>
        <dbReference type="ARBA" id="ARBA00022989"/>
    </source>
</evidence>
<feature type="transmembrane region" description="Helical" evidence="12">
    <location>
        <begin position="409"/>
        <end position="428"/>
    </location>
</feature>
<evidence type="ECO:0000256" key="11">
    <source>
        <dbReference type="SAM" id="MobiDB-lite"/>
    </source>
</evidence>
<dbReference type="InterPro" id="IPR050083">
    <property type="entry name" value="HtpX_protease"/>
</dbReference>
<evidence type="ECO:0000313" key="14">
    <source>
        <dbReference type="EMBL" id="GAA2671901.1"/>
    </source>
</evidence>
<keyword evidence="2" id="KW-1003">Cell membrane</keyword>
<dbReference type="Proteomes" id="UP001500994">
    <property type="component" value="Unassembled WGS sequence"/>
</dbReference>
<feature type="region of interest" description="Disordered" evidence="11">
    <location>
        <begin position="796"/>
        <end position="825"/>
    </location>
</feature>
<evidence type="ECO:0000256" key="10">
    <source>
        <dbReference type="ARBA" id="ARBA00023136"/>
    </source>
</evidence>
<accession>A0ABN3SCJ7</accession>
<keyword evidence="10 12" id="KW-0472">Membrane</keyword>
<feature type="transmembrane region" description="Helical" evidence="12">
    <location>
        <begin position="663"/>
        <end position="686"/>
    </location>
</feature>
<evidence type="ECO:0000256" key="9">
    <source>
        <dbReference type="ARBA" id="ARBA00023049"/>
    </source>
</evidence>
<feature type="transmembrane region" description="Helical" evidence="12">
    <location>
        <begin position="550"/>
        <end position="572"/>
    </location>
</feature>
<feature type="transmembrane region" description="Helical" evidence="12">
    <location>
        <begin position="224"/>
        <end position="245"/>
    </location>
</feature>
<keyword evidence="6" id="KW-0378">Hydrolase</keyword>
<dbReference type="EMBL" id="BAAARK010000016">
    <property type="protein sequence ID" value="GAA2671901.1"/>
    <property type="molecule type" value="Genomic_DNA"/>
</dbReference>
<reference evidence="14 15" key="1">
    <citation type="journal article" date="2019" name="Int. J. Syst. Evol. Microbiol.">
        <title>The Global Catalogue of Microorganisms (GCM) 10K type strain sequencing project: providing services to taxonomists for standard genome sequencing and annotation.</title>
        <authorList>
            <consortium name="The Broad Institute Genomics Platform"/>
            <consortium name="The Broad Institute Genome Sequencing Center for Infectious Disease"/>
            <person name="Wu L."/>
            <person name="Ma J."/>
        </authorList>
    </citation>
    <scope>NUCLEOTIDE SEQUENCE [LARGE SCALE GENOMIC DNA]</scope>
    <source>
        <strain evidence="14 15">JCM 16374</strain>
    </source>
</reference>
<feature type="domain" description="Peptidase M48" evidence="13">
    <location>
        <begin position="164"/>
        <end position="336"/>
    </location>
</feature>
<dbReference type="PANTHER" id="PTHR43221:SF2">
    <property type="entry name" value="PROTEASE HTPX HOMOLOG"/>
    <property type="match status" value="1"/>
</dbReference>
<feature type="transmembrane region" description="Helical" evidence="12">
    <location>
        <begin position="98"/>
        <end position="116"/>
    </location>
</feature>